<accession>Q8I8W1</accession>
<dbReference type="VEuPathDB" id="GiardiaDB:GL50581_5"/>
<sequence length="705" mass="71403">MITVIGTGDVRGAVLEMSQRPFSPWSLETPHTGEATRTPEIRYTGACLWGAHYPHSPRGSVTWCCVLYGLPAMFEKIIFGIAILQVVWAATTCTEASSDPQTGQCATGKCDVWIGGSNFCSQCSTAAEYLINGLCYPDNKDNGCEGQPSTGVCTQCAQGFFLHRGGCYKIGTEPGNLICEDTQASQTQGVCEACSSGYFKNPAADAAGTPPCIACNDTVGNSNNVGIANCKTCASPSAAGTENAPQTATCTACVDGFSPDSTGKTCVAVQCAENCLTCTSSGEDKCKSCKDGYFLGAASGGEGKCIKCNDTTGANSYKGIANCAKCTQPQSAGPAVCTECAADLYLKIDRGVMECVAAAGCGEGFFPTTVGGVKKCIGCSEAGNGGIDKCAKCTLKTPAPEAGVKVTCSECDSQKKLSPLKDECMDSCPAGTYDKQNVCTPCHSSCASCTDATSTTCTACYPGFVLNAASGASAGTCIPECTGQYAENCADGQCTAIVGGSKYCSKCKAGYVPVDGVCVSTTTRAVTGCTPGDGVCTACTGSYFLQSGGCYQSTTYPGNTLCSSATNGKCQTCANGQTADNQGSCPACPDGCSKCTGSASPQQCQTCLPGYYKSGDSCVKCDASANGIVGVPNCISCAPPAGGSGSVTCYVKTDGTSGGDDNTGGSANRSGLSTGAIAGISVAVIVVVAGLVGFLCWWFICRGKA</sequence>
<dbReference type="PANTHER" id="PTHR23275:SF100">
    <property type="entry name" value="EGF-LIKE DOMAIN-CONTAINING PROTEIN"/>
    <property type="match status" value="1"/>
</dbReference>
<feature type="domain" description="EGF-like" evidence="2">
    <location>
        <begin position="214"/>
        <end position="267"/>
    </location>
</feature>
<proteinExistence type="predicted"/>
<feature type="transmembrane region" description="Helical" evidence="1">
    <location>
        <begin position="676"/>
        <end position="700"/>
    </location>
</feature>
<feature type="domain" description="EGF-like" evidence="2">
    <location>
        <begin position="270"/>
        <end position="306"/>
    </location>
</feature>
<organism evidence="3">
    <name type="scientific">Giardia intestinalis</name>
    <name type="common">Giardia lamblia</name>
    <dbReference type="NCBI Taxonomy" id="5741"/>
    <lineage>
        <taxon>Eukaryota</taxon>
        <taxon>Metamonada</taxon>
        <taxon>Diplomonadida</taxon>
        <taxon>Hexamitidae</taxon>
        <taxon>Giardiinae</taxon>
        <taxon>Giardia</taxon>
    </lineage>
</organism>
<keyword evidence="1" id="KW-0472">Membrane</keyword>
<dbReference type="InterPro" id="IPR009030">
    <property type="entry name" value="Growth_fac_rcpt_cys_sf"/>
</dbReference>
<feature type="domain" description="EGF-like" evidence="2">
    <location>
        <begin position="587"/>
        <end position="619"/>
    </location>
</feature>
<dbReference type="EMBL" id="AY142129">
    <property type="protein sequence ID" value="AAN52103.1"/>
    <property type="molecule type" value="Genomic_DNA"/>
</dbReference>
<dbReference type="InterPro" id="IPR052798">
    <property type="entry name" value="Giardia_VSA"/>
</dbReference>
<protein>
    <submittedName>
        <fullName evidence="3">Variant-specific surface protein S8</fullName>
    </submittedName>
</protein>
<dbReference type="SMART" id="SM00181">
    <property type="entry name" value="EGF"/>
    <property type="match status" value="5"/>
</dbReference>
<dbReference type="Gene3D" id="2.10.220.10">
    <property type="entry name" value="Hormone Receptor, Insulin-like Growth Factor Receptor 1, Chain A, domain 2"/>
    <property type="match status" value="3"/>
</dbReference>
<accession>A8BWB5</accession>
<dbReference type="SMART" id="SM00261">
    <property type="entry name" value="FU"/>
    <property type="match status" value="5"/>
</dbReference>
<dbReference type="VEuPathDB" id="GiardiaDB:GL50803_00137604"/>
<dbReference type="InterPro" id="IPR006212">
    <property type="entry name" value="Furin_repeat"/>
</dbReference>
<keyword evidence="1" id="KW-1133">Transmembrane helix</keyword>
<dbReference type="Pfam" id="PF03302">
    <property type="entry name" value="VSP"/>
    <property type="match status" value="2"/>
</dbReference>
<dbReference type="CDD" id="cd00064">
    <property type="entry name" value="FU"/>
    <property type="match status" value="1"/>
</dbReference>
<keyword evidence="1" id="KW-0812">Transmembrane</keyword>
<dbReference type="InterPro" id="IPR000742">
    <property type="entry name" value="EGF"/>
</dbReference>
<dbReference type="VEuPathDB" id="GiardiaDB:DHA2_150483"/>
<dbReference type="InterPro" id="IPR005127">
    <property type="entry name" value="Giardia_VSP"/>
</dbReference>
<feature type="domain" description="EGF-like" evidence="2">
    <location>
        <begin position="480"/>
        <end position="519"/>
    </location>
</feature>
<feature type="domain" description="EGF-like" evidence="2">
    <location>
        <begin position="441"/>
        <end position="478"/>
    </location>
</feature>
<evidence type="ECO:0000259" key="2">
    <source>
        <dbReference type="SMART" id="SM00181"/>
    </source>
</evidence>
<evidence type="ECO:0000256" key="1">
    <source>
        <dbReference type="SAM" id="Phobius"/>
    </source>
</evidence>
<dbReference type="VEuPathDB" id="GiardiaDB:QR46_4636"/>
<name>Q8I8W1_GIAIN</name>
<dbReference type="PANTHER" id="PTHR23275">
    <property type="entry name" value="CABRIOLET.-RELATED"/>
    <property type="match status" value="1"/>
</dbReference>
<reference evidence="3" key="1">
    <citation type="submission" date="2002-08" db="EMBL/GenBank/DDBJ databases">
        <title>Control of antigenic variation in Giardia lamblia is mediated by an antisense RNA-based silencing system.</title>
        <authorList>
            <person name="Slavin I."/>
            <person name="Touz M.C."/>
            <person name="Lujan H.D."/>
        </authorList>
    </citation>
    <scope>NUCLEOTIDE SEQUENCE</scope>
    <source>
        <strain evidence="3">WB</strain>
    </source>
</reference>
<evidence type="ECO:0000313" key="3">
    <source>
        <dbReference type="EMBL" id="AAN52103.1"/>
    </source>
</evidence>
<dbReference type="AlphaFoldDB" id="Q8I8W1"/>
<dbReference type="SUPFAM" id="SSF57184">
    <property type="entry name" value="Growth factor receptor domain"/>
    <property type="match status" value="3"/>
</dbReference>